<dbReference type="PANTHER" id="PTHR34298">
    <property type="entry name" value="SEGREGATION AND CONDENSATION PROTEIN B"/>
    <property type="match status" value="1"/>
</dbReference>
<keyword evidence="2" id="KW-0132">Cell division</keyword>
<feature type="compositionally biased region" description="Basic and acidic residues" evidence="5">
    <location>
        <begin position="378"/>
        <end position="390"/>
    </location>
</feature>
<feature type="region of interest" description="Disordered" evidence="5">
    <location>
        <begin position="1"/>
        <end position="89"/>
    </location>
</feature>
<keyword evidence="4" id="KW-0131">Cell cycle</keyword>
<dbReference type="EMBL" id="JBHUIW010000001">
    <property type="protein sequence ID" value="MFD2180827.1"/>
    <property type="molecule type" value="Genomic_DNA"/>
</dbReference>
<evidence type="ECO:0000256" key="1">
    <source>
        <dbReference type="ARBA" id="ARBA00022490"/>
    </source>
</evidence>
<keyword evidence="7" id="KW-1185">Reference proteome</keyword>
<evidence type="ECO:0000313" key="7">
    <source>
        <dbReference type="Proteomes" id="UP001597314"/>
    </source>
</evidence>
<feature type="region of interest" description="Disordered" evidence="5">
    <location>
        <begin position="311"/>
        <end position="398"/>
    </location>
</feature>
<dbReference type="NCBIfam" id="TIGR00281">
    <property type="entry name" value="SMC-Scp complex subunit ScpB"/>
    <property type="match status" value="1"/>
</dbReference>
<evidence type="ECO:0000256" key="4">
    <source>
        <dbReference type="ARBA" id="ARBA00023306"/>
    </source>
</evidence>
<accession>A0ABW5AFG7</accession>
<comment type="caution">
    <text evidence="6">The sequence shown here is derived from an EMBL/GenBank/DDBJ whole genome shotgun (WGS) entry which is preliminary data.</text>
</comment>
<sequence>MIPENEAGRGEVRKRRGRKAETARDAAAPAAVEAVAEDTVAEDRVSEDAVAEVGAADELAVGPSVTAESTEGLAEATDETSDETSEETIENTVVDAVVVAEPEVTVETAAETQAVPEVDDAALAAVAPTEEGAAQGPEARPDELRLLEALLFAASEPVEEKALAKRLPAGTDVKGGLKRLQLEYAPRGVNLVRIGTKWAFRTANDLAWLLTHEAGEPKKLSRAAVETLAIIAYHQPVTRAEIEEIRGVAVAKGTIDVLLETDWIRPRGRRKAPGRPLTYGTTDHFLSHFGLEQLGDLPGLDELKGAGLFDGQLPSGFGVPNPSDDPALREDEDPIDSIELDLGLAPRAEDAPAGESFGEGSEEAAGETAGDDATEAETEAHREDEPREPEARDEEASD</sequence>
<reference evidence="7" key="1">
    <citation type="journal article" date="2019" name="Int. J. Syst. Evol. Microbiol.">
        <title>The Global Catalogue of Microorganisms (GCM) 10K type strain sequencing project: providing services to taxonomists for standard genome sequencing and annotation.</title>
        <authorList>
            <consortium name="The Broad Institute Genomics Platform"/>
            <consortium name="The Broad Institute Genome Sequencing Center for Infectious Disease"/>
            <person name="Wu L."/>
            <person name="Ma J."/>
        </authorList>
    </citation>
    <scope>NUCLEOTIDE SEQUENCE [LARGE SCALE GENOMIC DNA]</scope>
    <source>
        <strain evidence="7">CGMCC 1.6774</strain>
    </source>
</reference>
<dbReference type="Proteomes" id="UP001597314">
    <property type="component" value="Unassembled WGS sequence"/>
</dbReference>
<feature type="compositionally biased region" description="Acidic residues" evidence="5">
    <location>
        <begin position="330"/>
        <end position="339"/>
    </location>
</feature>
<dbReference type="Gene3D" id="1.10.10.10">
    <property type="entry name" value="Winged helix-like DNA-binding domain superfamily/Winged helix DNA-binding domain"/>
    <property type="match status" value="2"/>
</dbReference>
<organism evidence="6 7">
    <name type="scientific">Rhodoplanes azumiensis</name>
    <dbReference type="NCBI Taxonomy" id="1897628"/>
    <lineage>
        <taxon>Bacteria</taxon>
        <taxon>Pseudomonadati</taxon>
        <taxon>Pseudomonadota</taxon>
        <taxon>Alphaproteobacteria</taxon>
        <taxon>Hyphomicrobiales</taxon>
        <taxon>Nitrobacteraceae</taxon>
        <taxon>Rhodoplanes</taxon>
    </lineage>
</organism>
<gene>
    <name evidence="6" type="primary">scpB</name>
    <name evidence="6" type="ORF">ACFSOX_01570</name>
</gene>
<dbReference type="SUPFAM" id="SSF46785">
    <property type="entry name" value="Winged helix' DNA-binding domain"/>
    <property type="match status" value="2"/>
</dbReference>
<feature type="compositionally biased region" description="Low complexity" evidence="5">
    <location>
        <begin position="25"/>
        <end position="34"/>
    </location>
</feature>
<proteinExistence type="predicted"/>
<feature type="compositionally biased region" description="Low complexity" evidence="5">
    <location>
        <begin position="51"/>
        <end position="62"/>
    </location>
</feature>
<evidence type="ECO:0000313" key="6">
    <source>
        <dbReference type="EMBL" id="MFD2180827.1"/>
    </source>
</evidence>
<dbReference type="RefSeq" id="WP_378476029.1">
    <property type="nucleotide sequence ID" value="NZ_JBHUIW010000001.1"/>
</dbReference>
<feature type="compositionally biased region" description="Acidic residues" evidence="5">
    <location>
        <begin position="360"/>
        <end position="377"/>
    </location>
</feature>
<feature type="compositionally biased region" description="Acidic residues" evidence="5">
    <location>
        <begin position="76"/>
        <end position="89"/>
    </location>
</feature>
<evidence type="ECO:0000256" key="3">
    <source>
        <dbReference type="ARBA" id="ARBA00022829"/>
    </source>
</evidence>
<dbReference type="InterPro" id="IPR036388">
    <property type="entry name" value="WH-like_DNA-bd_sf"/>
</dbReference>
<keyword evidence="3" id="KW-0159">Chromosome partition</keyword>
<dbReference type="Pfam" id="PF04079">
    <property type="entry name" value="SMC_ScpB"/>
    <property type="match status" value="1"/>
</dbReference>
<dbReference type="InterPro" id="IPR036390">
    <property type="entry name" value="WH_DNA-bd_sf"/>
</dbReference>
<name>A0ABW5AFG7_9BRAD</name>
<dbReference type="PANTHER" id="PTHR34298:SF2">
    <property type="entry name" value="SEGREGATION AND CONDENSATION PROTEIN B"/>
    <property type="match status" value="1"/>
</dbReference>
<feature type="compositionally biased region" description="Basic and acidic residues" evidence="5">
    <location>
        <begin position="1"/>
        <end position="11"/>
    </location>
</feature>
<protein>
    <submittedName>
        <fullName evidence="6">SMC-Scp complex subunit ScpB</fullName>
    </submittedName>
</protein>
<keyword evidence="1" id="KW-0963">Cytoplasm</keyword>
<evidence type="ECO:0000256" key="2">
    <source>
        <dbReference type="ARBA" id="ARBA00022618"/>
    </source>
</evidence>
<dbReference type="InterPro" id="IPR005234">
    <property type="entry name" value="ScpB_csome_segregation"/>
</dbReference>
<evidence type="ECO:0000256" key="5">
    <source>
        <dbReference type="SAM" id="MobiDB-lite"/>
    </source>
</evidence>